<evidence type="ECO:0000313" key="2">
    <source>
        <dbReference type="WBParaSite" id="SMRG1_81700.1"/>
    </source>
</evidence>
<dbReference type="WBParaSite" id="SMRG1_81700.1">
    <property type="protein sequence ID" value="SMRG1_81700.1"/>
    <property type="gene ID" value="SMRG1_81700"/>
</dbReference>
<proteinExistence type="predicted"/>
<reference evidence="2" key="1">
    <citation type="submission" date="2023-11" db="UniProtKB">
        <authorList>
            <consortium name="WormBaseParasite"/>
        </authorList>
    </citation>
    <scope>IDENTIFICATION</scope>
</reference>
<protein>
    <submittedName>
        <fullName evidence="2">Uncharacterized protein</fullName>
    </submittedName>
</protein>
<dbReference type="AlphaFoldDB" id="A0AA85AF86"/>
<organism evidence="1 2">
    <name type="scientific">Schistosoma margrebowiei</name>
    <dbReference type="NCBI Taxonomy" id="48269"/>
    <lineage>
        <taxon>Eukaryota</taxon>
        <taxon>Metazoa</taxon>
        <taxon>Spiralia</taxon>
        <taxon>Lophotrochozoa</taxon>
        <taxon>Platyhelminthes</taxon>
        <taxon>Trematoda</taxon>
        <taxon>Digenea</taxon>
        <taxon>Strigeidida</taxon>
        <taxon>Schistosomatoidea</taxon>
        <taxon>Schistosomatidae</taxon>
        <taxon>Schistosoma</taxon>
    </lineage>
</organism>
<evidence type="ECO:0000313" key="1">
    <source>
        <dbReference type="Proteomes" id="UP000050790"/>
    </source>
</evidence>
<sequence>MIEENIYSIRYHKDRIQLIYNENIQSGRVDPQLMYQYIQCTSKRLQIENGADLMRDMNHQESLQIQECFDNKRINYEKNIQLS</sequence>
<name>A0AA85AF86_9TREM</name>
<accession>A0AA85AF86</accession>
<dbReference type="Proteomes" id="UP000050790">
    <property type="component" value="Unassembled WGS sequence"/>
</dbReference>